<name>A0A852T150_9MICO</name>
<accession>A0A852T150</accession>
<dbReference type="Proteomes" id="UP000589620">
    <property type="component" value="Unassembled WGS sequence"/>
</dbReference>
<organism evidence="3 4">
    <name type="scientific">Leifsonia soli</name>
    <dbReference type="NCBI Taxonomy" id="582665"/>
    <lineage>
        <taxon>Bacteria</taxon>
        <taxon>Bacillati</taxon>
        <taxon>Actinomycetota</taxon>
        <taxon>Actinomycetes</taxon>
        <taxon>Micrococcales</taxon>
        <taxon>Microbacteriaceae</taxon>
        <taxon>Leifsonia</taxon>
    </lineage>
</organism>
<evidence type="ECO:0000313" key="3">
    <source>
        <dbReference type="EMBL" id="NYD74603.1"/>
    </source>
</evidence>
<sequence length="285" mass="31016">MSTNTIVGWDGSLEADVALEWAVRRAEQLDDGIILVDVEDAGLPVPGQVITPQMVAARHEAADRQAQRLSDEHPGLRVNTHIMAGDRVDELRSFSRPDNLVVVGTGVRRGPRSRYHWSLGARLAATARGAVAIIPALPDEARSRVVVGIDGSEVSLKAARYAAREARRLGHELVVAHGWLDPLIAVSDMRMEGPFLGELEEEHRRMLDSVVDSLRSANPDLTISSSLVRDQVYYALAEPARSASLLVLGTQQARGVDRFLLGSVSHTMILHIETPTIVVAPECLI</sequence>
<dbReference type="InterPro" id="IPR006015">
    <property type="entry name" value="Universal_stress_UspA"/>
</dbReference>
<dbReference type="PANTHER" id="PTHR46268:SF6">
    <property type="entry name" value="UNIVERSAL STRESS PROTEIN UP12"/>
    <property type="match status" value="1"/>
</dbReference>
<dbReference type="Gene3D" id="3.40.50.620">
    <property type="entry name" value="HUPs"/>
    <property type="match status" value="2"/>
</dbReference>
<dbReference type="PANTHER" id="PTHR46268">
    <property type="entry name" value="STRESS RESPONSE PROTEIN NHAX"/>
    <property type="match status" value="1"/>
</dbReference>
<dbReference type="InterPro" id="IPR006016">
    <property type="entry name" value="UspA"/>
</dbReference>
<dbReference type="PRINTS" id="PR01438">
    <property type="entry name" value="UNVRSLSTRESS"/>
</dbReference>
<proteinExistence type="inferred from homology"/>
<dbReference type="SUPFAM" id="SSF52402">
    <property type="entry name" value="Adenine nucleotide alpha hydrolases-like"/>
    <property type="match status" value="2"/>
</dbReference>
<evidence type="ECO:0000259" key="2">
    <source>
        <dbReference type="Pfam" id="PF00582"/>
    </source>
</evidence>
<feature type="domain" description="UspA" evidence="2">
    <location>
        <begin position="143"/>
        <end position="279"/>
    </location>
</feature>
<evidence type="ECO:0000313" key="4">
    <source>
        <dbReference type="Proteomes" id="UP000589620"/>
    </source>
</evidence>
<protein>
    <submittedName>
        <fullName evidence="3">Nucleotide-binding universal stress UspA family protein</fullName>
    </submittedName>
</protein>
<keyword evidence="4" id="KW-1185">Reference proteome</keyword>
<comment type="similarity">
    <text evidence="1">Belongs to the universal stress protein A family.</text>
</comment>
<comment type="caution">
    <text evidence="3">The sequence shown here is derived from an EMBL/GenBank/DDBJ whole genome shotgun (WGS) entry which is preliminary data.</text>
</comment>
<feature type="domain" description="UspA" evidence="2">
    <location>
        <begin position="3"/>
        <end position="133"/>
    </location>
</feature>
<gene>
    <name evidence="3" type="ORF">BJ963_002122</name>
</gene>
<dbReference type="Pfam" id="PF00582">
    <property type="entry name" value="Usp"/>
    <property type="match status" value="2"/>
</dbReference>
<dbReference type="InterPro" id="IPR014729">
    <property type="entry name" value="Rossmann-like_a/b/a_fold"/>
</dbReference>
<dbReference type="EMBL" id="JACCBJ010000001">
    <property type="protein sequence ID" value="NYD74603.1"/>
    <property type="molecule type" value="Genomic_DNA"/>
</dbReference>
<dbReference type="RefSeq" id="WP_179456513.1">
    <property type="nucleotide sequence ID" value="NZ_BAAAPX010000001.1"/>
</dbReference>
<evidence type="ECO:0000256" key="1">
    <source>
        <dbReference type="ARBA" id="ARBA00008791"/>
    </source>
</evidence>
<dbReference type="AlphaFoldDB" id="A0A852T150"/>
<reference evidence="3 4" key="1">
    <citation type="submission" date="2020-07" db="EMBL/GenBank/DDBJ databases">
        <title>Sequencing the genomes of 1000 actinobacteria strains.</title>
        <authorList>
            <person name="Klenk H.-P."/>
        </authorList>
    </citation>
    <scope>NUCLEOTIDE SEQUENCE [LARGE SCALE GENOMIC DNA]</scope>
    <source>
        <strain evidence="3 4">DSM 23871</strain>
    </source>
</reference>